<evidence type="ECO:0000256" key="1">
    <source>
        <dbReference type="ARBA" id="ARBA00004141"/>
    </source>
</evidence>
<evidence type="ECO:0000256" key="7">
    <source>
        <dbReference type="SAM" id="MobiDB-lite"/>
    </source>
</evidence>
<dbReference type="Pfam" id="PF00892">
    <property type="entry name" value="EamA"/>
    <property type="match status" value="2"/>
</dbReference>
<feature type="transmembrane region" description="Helical" evidence="6">
    <location>
        <begin position="337"/>
        <end position="357"/>
    </location>
</feature>
<feature type="transmembrane region" description="Helical" evidence="6">
    <location>
        <begin position="30"/>
        <end position="49"/>
    </location>
</feature>
<evidence type="ECO:0000313" key="10">
    <source>
        <dbReference type="Proteomes" id="UP000019116"/>
    </source>
</evidence>
<dbReference type="AlphaFoldDB" id="A0A3B6TQ30"/>
<organism evidence="9">
    <name type="scientific">Triticum aestivum</name>
    <name type="common">Wheat</name>
    <dbReference type="NCBI Taxonomy" id="4565"/>
    <lineage>
        <taxon>Eukaryota</taxon>
        <taxon>Viridiplantae</taxon>
        <taxon>Streptophyta</taxon>
        <taxon>Embryophyta</taxon>
        <taxon>Tracheophyta</taxon>
        <taxon>Spermatophyta</taxon>
        <taxon>Magnoliopsida</taxon>
        <taxon>Liliopsida</taxon>
        <taxon>Poales</taxon>
        <taxon>Poaceae</taxon>
        <taxon>BOP clade</taxon>
        <taxon>Pooideae</taxon>
        <taxon>Triticodae</taxon>
        <taxon>Triticeae</taxon>
        <taxon>Triticinae</taxon>
        <taxon>Triticum</taxon>
    </lineage>
</organism>
<dbReference type="InterPro" id="IPR037185">
    <property type="entry name" value="EmrE-like"/>
</dbReference>
<feature type="transmembrane region" description="Helical" evidence="6">
    <location>
        <begin position="61"/>
        <end position="82"/>
    </location>
</feature>
<dbReference type="EnsemblPlants" id="TraesCS7D02G449600.1">
    <property type="protein sequence ID" value="TraesCS7D02G449600.1"/>
    <property type="gene ID" value="TraesCS7D02G449600"/>
</dbReference>
<feature type="domain" description="EamA" evidence="8">
    <location>
        <begin position="38"/>
        <end position="173"/>
    </location>
</feature>
<dbReference type="SMR" id="A0A3B6TQ30"/>
<dbReference type="OMA" id="PHGARDM"/>
<proteinExistence type="inferred from homology"/>
<reference evidence="9" key="1">
    <citation type="submission" date="2018-08" db="EMBL/GenBank/DDBJ databases">
        <authorList>
            <person name="Rossello M."/>
        </authorList>
    </citation>
    <scope>NUCLEOTIDE SEQUENCE [LARGE SCALE GENOMIC DNA]</scope>
    <source>
        <strain evidence="9">cv. Chinese Spring</strain>
    </source>
</reference>
<dbReference type="Gramene" id="TraesROB_scaffold_094831_01G000100.1">
    <property type="protein sequence ID" value="TraesROB_scaffold_094831_01G000100.1"/>
    <property type="gene ID" value="TraesROB_scaffold_094831_01G000100"/>
</dbReference>
<gene>
    <name evidence="9" type="primary">LOC123167750</name>
</gene>
<evidence type="ECO:0000256" key="4">
    <source>
        <dbReference type="ARBA" id="ARBA00022989"/>
    </source>
</evidence>
<dbReference type="Gramene" id="TraesPARA_EIv1.0_2616710.1">
    <property type="protein sequence ID" value="TraesPARA_EIv1.0_2616710.1.CDS"/>
    <property type="gene ID" value="TraesPARA_EIv1.0_2616710"/>
</dbReference>
<keyword evidence="4 6" id="KW-1133">Transmembrane helix</keyword>
<feature type="domain" description="EamA" evidence="8">
    <location>
        <begin position="209"/>
        <end position="354"/>
    </location>
</feature>
<evidence type="ECO:0000256" key="5">
    <source>
        <dbReference type="ARBA" id="ARBA00023136"/>
    </source>
</evidence>
<feature type="transmembrane region" description="Helical" evidence="6">
    <location>
        <begin position="312"/>
        <end position="331"/>
    </location>
</feature>
<keyword evidence="5 6" id="KW-0472">Membrane</keyword>
<dbReference type="Gramene" id="TraesJUL7D03G04502950.1">
    <property type="protein sequence ID" value="TraesJUL7D03G04502950.1"/>
    <property type="gene ID" value="TraesJUL7D03G04502950"/>
</dbReference>
<dbReference type="InterPro" id="IPR030184">
    <property type="entry name" value="WAT1-related"/>
</dbReference>
<dbReference type="Gramene" id="TraesCAD_scaffold_109524_01G000100.1">
    <property type="protein sequence ID" value="TraesCAD_scaffold_109524_01G000100.1"/>
    <property type="gene ID" value="TraesCAD_scaffold_109524_01G000100"/>
</dbReference>
<feature type="compositionally biased region" description="Basic and acidic residues" evidence="7">
    <location>
        <begin position="365"/>
        <end position="380"/>
    </location>
</feature>
<dbReference type="Proteomes" id="UP000019116">
    <property type="component" value="Chromosome 7D"/>
</dbReference>
<dbReference type="Gramene" id="TraesCS7D03G1067800.1">
    <property type="protein sequence ID" value="TraesCS7D03G1067800.1.CDS"/>
    <property type="gene ID" value="TraesCS7D03G1067800"/>
</dbReference>
<dbReference type="RefSeq" id="XP_044441549.1">
    <property type="nucleotide sequence ID" value="XM_044585614.1"/>
</dbReference>
<keyword evidence="3 6" id="KW-0812">Transmembrane</keyword>
<accession>A0A3B6TQ30</accession>
<sequence>MSEGDVTPAVAAMAAAEARRRRSRDKAERVALPAGMVLVQLLTVGTMLLSKVALNRGMHPLVLLAYRNLVAAVAAAPLAAVFEREMWKKVNLAVLGWISINALFGVLLAMGLYYWGLRDTSAAYAVNFLNLIPVATFLIAVALRAERLSLSHWPGRMELLGAAVGVAGTMVVTFCKGTRLPLPHLHFHHHSHAGAPTAAPHGARDMAAGTLCLCGSCVSYALWFVVQARVAKVFPSRYWATALTCAAGSLQSAAAAAVAFALTPTGDRHGWAAEWRLGWDLRLVTVVYSGVFNTGATFVLVSWAVARRGPVYPPMFNSLSLVVTAAVDAVFLGTDLYLGGVLGAALVVVGLYAFLWGKRKELDAAAKGDDREQGLRRGDRDTDDGIA</sequence>
<dbReference type="Gramene" id="TraesMAC7D03G04450870.1">
    <property type="protein sequence ID" value="TraesMAC7D03G04450870.1"/>
    <property type="gene ID" value="TraesMAC7D03G04450870"/>
</dbReference>
<feature type="transmembrane region" description="Helical" evidence="6">
    <location>
        <begin position="206"/>
        <end position="226"/>
    </location>
</feature>
<dbReference type="Gramene" id="TraesJAG7D03G04441490.1">
    <property type="protein sequence ID" value="TraesJAG7D03G04441490.1"/>
    <property type="gene ID" value="TraesJAG7D03G04441490"/>
</dbReference>
<dbReference type="Gramene" id="TraesCLE_scaffold_089588_01G000100.1">
    <property type="protein sequence ID" value="TraesCLE_scaffold_089588_01G000100.1"/>
    <property type="gene ID" value="TraesCLE_scaffold_089588_01G000100"/>
</dbReference>
<dbReference type="GO" id="GO:0022857">
    <property type="term" value="F:transmembrane transporter activity"/>
    <property type="evidence" value="ECO:0007669"/>
    <property type="project" value="InterPro"/>
</dbReference>
<keyword evidence="10" id="KW-1185">Reference proteome</keyword>
<dbReference type="InterPro" id="IPR000620">
    <property type="entry name" value="EamA_dom"/>
</dbReference>
<evidence type="ECO:0000313" key="9">
    <source>
        <dbReference type="EnsemblPlants" id="TraesCS7D02G449600.1"/>
    </source>
</evidence>
<feature type="region of interest" description="Disordered" evidence="7">
    <location>
        <begin position="365"/>
        <end position="387"/>
    </location>
</feature>
<evidence type="ECO:0000256" key="3">
    <source>
        <dbReference type="ARBA" id="ARBA00022692"/>
    </source>
</evidence>
<feature type="transmembrane region" description="Helical" evidence="6">
    <location>
        <begin position="238"/>
        <end position="263"/>
    </location>
</feature>
<evidence type="ECO:0000259" key="8">
    <source>
        <dbReference type="Pfam" id="PF00892"/>
    </source>
</evidence>
<feature type="transmembrane region" description="Helical" evidence="6">
    <location>
        <begin position="122"/>
        <end position="145"/>
    </location>
</feature>
<dbReference type="Gramene" id="TraesNOR7D03G04507570.1">
    <property type="protein sequence ID" value="TraesNOR7D03G04507570.1"/>
    <property type="gene ID" value="TraesNOR7D03G04507570"/>
</dbReference>
<dbReference type="Gramene" id="TraesSYM7D03G04512910.1">
    <property type="protein sequence ID" value="TraesSYM7D03G04512910.1"/>
    <property type="gene ID" value="TraesSYM7D03G04512910"/>
</dbReference>
<dbReference type="GO" id="GO:0005886">
    <property type="term" value="C:plasma membrane"/>
    <property type="evidence" value="ECO:0000318"/>
    <property type="project" value="GO_Central"/>
</dbReference>
<dbReference type="Gramene" id="TraesWEE_scaffold_096664_01G000100.1">
    <property type="protein sequence ID" value="TraesWEE_scaffold_096664_01G000100.1"/>
    <property type="gene ID" value="TraesWEE_scaffold_096664_01G000100"/>
</dbReference>
<comment type="similarity">
    <text evidence="2 6">Belongs to the drug/metabolite transporter (DMT) superfamily. Plant drug/metabolite exporter (P-DME) (TC 2.A.7.4) family.</text>
</comment>
<reference evidence="9" key="2">
    <citation type="submission" date="2018-10" db="UniProtKB">
        <authorList>
            <consortium name="EnsemblPlants"/>
        </authorList>
    </citation>
    <scope>IDENTIFICATION</scope>
</reference>
<dbReference type="Gramene" id="TraesARI7D03G04535150.1">
    <property type="protein sequence ID" value="TraesARI7D03G04535150.1"/>
    <property type="gene ID" value="TraesARI7D03G04535150"/>
</dbReference>
<protein>
    <recommendedName>
        <fullName evidence="6">WAT1-related protein</fullName>
    </recommendedName>
</protein>
<feature type="transmembrane region" description="Helical" evidence="6">
    <location>
        <begin position="94"/>
        <end position="116"/>
    </location>
</feature>
<dbReference type="Gramene" id="TraesCS7D02G449600.1">
    <property type="protein sequence ID" value="TraesCS7D02G449600.1"/>
    <property type="gene ID" value="TraesCS7D02G449600"/>
</dbReference>
<feature type="transmembrane region" description="Helical" evidence="6">
    <location>
        <begin position="283"/>
        <end position="305"/>
    </location>
</feature>
<dbReference type="Gramene" id="TraesSTA7D03G04452810.1">
    <property type="protein sequence ID" value="TraesSTA7D03G04452810.1"/>
    <property type="gene ID" value="TraesSTA7D03G04452810"/>
</dbReference>
<feature type="transmembrane region" description="Helical" evidence="6">
    <location>
        <begin position="157"/>
        <end position="174"/>
    </location>
</feature>
<dbReference type="Gramene" id="TraesLAC7D03G04405600.1">
    <property type="protein sequence ID" value="TraesLAC7D03G04405600.1"/>
    <property type="gene ID" value="TraesLAC7D03G04405600"/>
</dbReference>
<dbReference type="PANTHER" id="PTHR31218">
    <property type="entry name" value="WAT1-RELATED PROTEIN"/>
    <property type="match status" value="1"/>
</dbReference>
<dbReference type="OrthoDB" id="668761at2759"/>
<dbReference type="GeneID" id="123167750"/>
<name>A0A3B6TQ30_WHEAT</name>
<dbReference type="SUPFAM" id="SSF103481">
    <property type="entry name" value="Multidrug resistance efflux transporter EmrE"/>
    <property type="match status" value="2"/>
</dbReference>
<evidence type="ECO:0000256" key="6">
    <source>
        <dbReference type="RuleBase" id="RU363077"/>
    </source>
</evidence>
<dbReference type="Gramene" id="TraesKAR7D01G0411450.1">
    <property type="protein sequence ID" value="cds.TraesKAR7D01G0411450.1"/>
    <property type="gene ID" value="TraesKAR7D01G0411450"/>
</dbReference>
<dbReference type="KEGG" id="taes:123167750"/>
<comment type="subcellular location">
    <subcellularLocation>
        <location evidence="1 6">Membrane</location>
        <topology evidence="1 6">Multi-pass membrane protein</topology>
    </subcellularLocation>
</comment>
<evidence type="ECO:0000256" key="2">
    <source>
        <dbReference type="ARBA" id="ARBA00007635"/>
    </source>
</evidence>